<proteinExistence type="predicted"/>
<dbReference type="GO" id="GO:1901909">
    <property type="term" value="P:diadenosine hexaphosphate catabolic process"/>
    <property type="evidence" value="ECO:0007669"/>
    <property type="project" value="TreeGrafter"/>
</dbReference>
<comment type="cofactor">
    <cofactor evidence="1">
        <name>Mg(2+)</name>
        <dbReference type="ChEBI" id="CHEBI:18420"/>
    </cofactor>
</comment>
<keyword evidence="2" id="KW-0479">Metal-binding</keyword>
<dbReference type="GO" id="GO:0034432">
    <property type="term" value="F:bis(5'-adenosyl)-pentaphosphatase activity"/>
    <property type="evidence" value="ECO:0007669"/>
    <property type="project" value="TreeGrafter"/>
</dbReference>
<dbReference type="GO" id="GO:0000298">
    <property type="term" value="F:endopolyphosphatase activity"/>
    <property type="evidence" value="ECO:0007669"/>
    <property type="project" value="TreeGrafter"/>
</dbReference>
<dbReference type="CDD" id="cd04666">
    <property type="entry name" value="NUDIX_DIPP2_like_Nudt4"/>
    <property type="match status" value="1"/>
</dbReference>
<evidence type="ECO:0000259" key="5">
    <source>
        <dbReference type="PROSITE" id="PS51462"/>
    </source>
</evidence>
<keyword evidence="7" id="KW-1185">Reference proteome</keyword>
<dbReference type="eggNOG" id="COG0494">
    <property type="taxonomic scope" value="Bacteria"/>
</dbReference>
<keyword evidence="4" id="KW-0460">Magnesium</keyword>
<evidence type="ECO:0000256" key="2">
    <source>
        <dbReference type="ARBA" id="ARBA00022723"/>
    </source>
</evidence>
<dbReference type="InterPro" id="IPR000086">
    <property type="entry name" value="NUDIX_hydrolase_dom"/>
</dbReference>
<dbReference type="GO" id="GO:0046872">
    <property type="term" value="F:metal ion binding"/>
    <property type="evidence" value="ECO:0007669"/>
    <property type="project" value="UniProtKB-KW"/>
</dbReference>
<dbReference type="PANTHER" id="PTHR12629:SF0">
    <property type="entry name" value="DIPHOSPHOINOSITOL-POLYPHOSPHATE DIPHOSPHATASE"/>
    <property type="match status" value="1"/>
</dbReference>
<evidence type="ECO:0000313" key="6">
    <source>
        <dbReference type="EMBL" id="EAQ02891.1"/>
    </source>
</evidence>
<dbReference type="GO" id="GO:0008486">
    <property type="term" value="F:diphosphoinositol-polyphosphate diphosphatase activity"/>
    <property type="evidence" value="ECO:0007669"/>
    <property type="project" value="TreeGrafter"/>
</dbReference>
<sequence>MLGTGHSSAGGPGSETGVSFQAKLDIPPEFRSYEAKDIRTQYAALCYRVVNDKTRILLITSRGTKRWIVPKGWPMTGKEPHQAALQEAAEEAGVIGRAAPEPLGRYSYMKLLDSGVEAPCIGLLFAVRVHLLRAEYPEANERDRRWFSRKKAARRVSEPDLARLIRGFDPAIPR</sequence>
<keyword evidence="3" id="KW-0378">Hydrolase</keyword>
<dbReference type="OrthoDB" id="7066910at2"/>
<dbReference type="GO" id="GO:0071543">
    <property type="term" value="P:diphosphoinositol polyphosphate metabolic process"/>
    <property type="evidence" value="ECO:0007669"/>
    <property type="project" value="TreeGrafter"/>
</dbReference>
<evidence type="ECO:0000256" key="3">
    <source>
        <dbReference type="ARBA" id="ARBA00022801"/>
    </source>
</evidence>
<comment type="caution">
    <text evidence="6">The sequence shown here is derived from an EMBL/GenBank/DDBJ whole genome shotgun (WGS) entry which is preliminary data.</text>
</comment>
<accession>A3TZ73</accession>
<dbReference type="HOGENOM" id="CLU_037162_8_1_5"/>
<organism evidence="6 7">
    <name type="scientific">Pseudooceanicola batsensis (strain ATCC BAA-863 / DSM 15984 / KCTC 12145 / HTCC2597)</name>
    <name type="common">Oceanicola batsensis</name>
    <dbReference type="NCBI Taxonomy" id="252305"/>
    <lineage>
        <taxon>Bacteria</taxon>
        <taxon>Pseudomonadati</taxon>
        <taxon>Pseudomonadota</taxon>
        <taxon>Alphaproteobacteria</taxon>
        <taxon>Rhodobacterales</taxon>
        <taxon>Paracoccaceae</taxon>
        <taxon>Pseudooceanicola</taxon>
    </lineage>
</organism>
<dbReference type="GO" id="GO:1901907">
    <property type="term" value="P:diadenosine pentaphosphate catabolic process"/>
    <property type="evidence" value="ECO:0007669"/>
    <property type="project" value="TreeGrafter"/>
</dbReference>
<dbReference type="STRING" id="252305.OB2597_15955"/>
<dbReference type="GO" id="GO:1901911">
    <property type="term" value="P:adenosine 5'-(hexahydrogen pentaphosphate) catabolic process"/>
    <property type="evidence" value="ECO:0007669"/>
    <property type="project" value="TreeGrafter"/>
</dbReference>
<dbReference type="GO" id="GO:0005737">
    <property type="term" value="C:cytoplasm"/>
    <property type="evidence" value="ECO:0007669"/>
    <property type="project" value="TreeGrafter"/>
</dbReference>
<dbReference type="AlphaFoldDB" id="A3TZ73"/>
<dbReference type="InterPro" id="IPR047198">
    <property type="entry name" value="DDP-like_NUDIX"/>
</dbReference>
<protein>
    <submittedName>
        <fullName evidence="6">NUDIX domain protein</fullName>
    </submittedName>
</protein>
<gene>
    <name evidence="6" type="ORF">OB2597_15955</name>
</gene>
<reference evidence="6 7" key="1">
    <citation type="journal article" date="2010" name="J. Bacteriol.">
        <title>Genome sequences of Oceanicola granulosus HTCC2516(T) and Oceanicola batsensis HTCC2597(TDelta).</title>
        <authorList>
            <person name="Thrash J.C."/>
            <person name="Cho J.C."/>
            <person name="Vergin K.L."/>
            <person name="Giovannoni S.J."/>
        </authorList>
    </citation>
    <scope>NUCLEOTIDE SEQUENCE [LARGE SCALE GENOMIC DNA]</scope>
    <source>
        <strain evidence="7">ATCC BAA-863 / DSM 15984 / KCTC 12145 / HTCC2597</strain>
    </source>
</reference>
<dbReference type="Gene3D" id="3.90.79.10">
    <property type="entry name" value="Nucleoside Triphosphate Pyrophosphohydrolase"/>
    <property type="match status" value="1"/>
</dbReference>
<dbReference type="PROSITE" id="PS51462">
    <property type="entry name" value="NUDIX"/>
    <property type="match status" value="1"/>
</dbReference>
<dbReference type="Pfam" id="PF00293">
    <property type="entry name" value="NUDIX"/>
    <property type="match status" value="1"/>
</dbReference>
<dbReference type="SUPFAM" id="SSF55811">
    <property type="entry name" value="Nudix"/>
    <property type="match status" value="1"/>
</dbReference>
<dbReference type="PANTHER" id="PTHR12629">
    <property type="entry name" value="DIPHOSPHOINOSITOL POLYPHOSPHATE PHOSPHOHYDROLASE"/>
    <property type="match status" value="1"/>
</dbReference>
<dbReference type="Proteomes" id="UP000004318">
    <property type="component" value="Unassembled WGS sequence"/>
</dbReference>
<evidence type="ECO:0000313" key="7">
    <source>
        <dbReference type="Proteomes" id="UP000004318"/>
    </source>
</evidence>
<evidence type="ECO:0000256" key="1">
    <source>
        <dbReference type="ARBA" id="ARBA00001946"/>
    </source>
</evidence>
<dbReference type="EMBL" id="AAMO01000006">
    <property type="protein sequence ID" value="EAQ02891.1"/>
    <property type="molecule type" value="Genomic_DNA"/>
</dbReference>
<name>A3TZ73_PSEBH</name>
<evidence type="ECO:0000256" key="4">
    <source>
        <dbReference type="ARBA" id="ARBA00022842"/>
    </source>
</evidence>
<feature type="domain" description="Nudix hydrolase" evidence="5">
    <location>
        <begin position="39"/>
        <end position="169"/>
    </location>
</feature>
<dbReference type="GO" id="GO:0034431">
    <property type="term" value="F:bis(5'-adenosyl)-hexaphosphatase activity"/>
    <property type="evidence" value="ECO:0007669"/>
    <property type="project" value="TreeGrafter"/>
</dbReference>
<dbReference type="RefSeq" id="WP_009807400.1">
    <property type="nucleotide sequence ID" value="NZ_CH724131.1"/>
</dbReference>
<dbReference type="InterPro" id="IPR015797">
    <property type="entry name" value="NUDIX_hydrolase-like_dom_sf"/>
</dbReference>